<dbReference type="GO" id="GO:0016887">
    <property type="term" value="F:ATP hydrolysis activity"/>
    <property type="evidence" value="ECO:0007669"/>
    <property type="project" value="InterPro"/>
</dbReference>
<sequence length="285" mass="32027">MFIEVESLSKRFDNQSVLDEISFSVKRGECLGIIGPNGSGKSTLLKLLSGVDRATAGRIELNGKRIELYTRKELAKWLAVLQQESLPPIGFTVREVIEMGRFPFQNWLGEEKTEIEPLIDSIIEKMGLSELSDRLLESLSGGERQRVALGKTMAQQPKLLMLDEPTTYLDIGHQVLLMDRIREWQQEDDLTVIAVLHDLNIAALYCNRLLLLHNGRVVAAGAPKHIIRADLIQHIYGTTPIVMEHPVFGVPQIILQGESIAQRTLSMKSGKEGISRKRRNGYVHQ</sequence>
<name>A0A942U5H7_9BACI</name>
<keyword evidence="1" id="KW-0813">Transport</keyword>
<dbReference type="PANTHER" id="PTHR42794:SF1">
    <property type="entry name" value="HEMIN IMPORT ATP-BINDING PROTEIN HMUV"/>
    <property type="match status" value="1"/>
</dbReference>
<keyword evidence="2" id="KW-0547">Nucleotide-binding</keyword>
<evidence type="ECO:0000313" key="7">
    <source>
        <dbReference type="Proteomes" id="UP000679749"/>
    </source>
</evidence>
<organism evidence="6 7">
    <name type="scientific">Neobacillus rhizophilus</name>
    <dbReference type="NCBI Taxonomy" id="2833579"/>
    <lineage>
        <taxon>Bacteria</taxon>
        <taxon>Bacillati</taxon>
        <taxon>Bacillota</taxon>
        <taxon>Bacilli</taxon>
        <taxon>Bacillales</taxon>
        <taxon>Bacillaceae</taxon>
        <taxon>Neobacillus</taxon>
    </lineage>
</organism>
<dbReference type="GO" id="GO:0005524">
    <property type="term" value="F:ATP binding"/>
    <property type="evidence" value="ECO:0007669"/>
    <property type="project" value="UniProtKB-KW"/>
</dbReference>
<evidence type="ECO:0000256" key="3">
    <source>
        <dbReference type="ARBA" id="ARBA00022840"/>
    </source>
</evidence>
<keyword evidence="7" id="KW-1185">Reference proteome</keyword>
<dbReference type="AlphaFoldDB" id="A0A942U5H7"/>
<evidence type="ECO:0000313" key="6">
    <source>
        <dbReference type="EMBL" id="MBS4215091.1"/>
    </source>
</evidence>
<dbReference type="SMART" id="SM00382">
    <property type="entry name" value="AAA"/>
    <property type="match status" value="1"/>
</dbReference>
<dbReference type="InterPro" id="IPR017871">
    <property type="entry name" value="ABC_transporter-like_CS"/>
</dbReference>
<dbReference type="PROSITE" id="PS50893">
    <property type="entry name" value="ABC_TRANSPORTER_2"/>
    <property type="match status" value="1"/>
</dbReference>
<keyword evidence="3 6" id="KW-0067">ATP-binding</keyword>
<evidence type="ECO:0000259" key="5">
    <source>
        <dbReference type="PROSITE" id="PS50893"/>
    </source>
</evidence>
<accession>A0A942U5H7</accession>
<keyword evidence="4" id="KW-1278">Translocase</keyword>
<evidence type="ECO:0000256" key="2">
    <source>
        <dbReference type="ARBA" id="ARBA00022741"/>
    </source>
</evidence>
<dbReference type="PROSITE" id="PS00211">
    <property type="entry name" value="ABC_TRANSPORTER_1"/>
    <property type="match status" value="1"/>
</dbReference>
<feature type="domain" description="ABC transporter" evidence="5">
    <location>
        <begin position="3"/>
        <end position="239"/>
    </location>
</feature>
<dbReference type="Pfam" id="PF00005">
    <property type="entry name" value="ABC_tran"/>
    <property type="match status" value="1"/>
</dbReference>
<dbReference type="InterPro" id="IPR003593">
    <property type="entry name" value="AAA+_ATPase"/>
</dbReference>
<dbReference type="CDD" id="cd03214">
    <property type="entry name" value="ABC_Iron-Siderophores_B12_Hemin"/>
    <property type="match status" value="1"/>
</dbReference>
<dbReference type="FunFam" id="3.40.50.300:FF:000134">
    <property type="entry name" value="Iron-enterobactin ABC transporter ATP-binding protein"/>
    <property type="match status" value="1"/>
</dbReference>
<comment type="caution">
    <text evidence="6">The sequence shown here is derived from an EMBL/GenBank/DDBJ whole genome shotgun (WGS) entry which is preliminary data.</text>
</comment>
<gene>
    <name evidence="6" type="ORF">KHA99_21840</name>
</gene>
<dbReference type="InterPro" id="IPR027417">
    <property type="entry name" value="P-loop_NTPase"/>
</dbReference>
<dbReference type="EMBL" id="JAGYPF010000004">
    <property type="protein sequence ID" value="MBS4215091.1"/>
    <property type="molecule type" value="Genomic_DNA"/>
</dbReference>
<dbReference type="Gene3D" id="3.40.50.300">
    <property type="entry name" value="P-loop containing nucleotide triphosphate hydrolases"/>
    <property type="match status" value="1"/>
</dbReference>
<dbReference type="InterPro" id="IPR003439">
    <property type="entry name" value="ABC_transporter-like_ATP-bd"/>
</dbReference>
<proteinExistence type="predicted"/>
<dbReference type="Proteomes" id="UP000679749">
    <property type="component" value="Unassembled WGS sequence"/>
</dbReference>
<dbReference type="RefSeq" id="WP_213119578.1">
    <property type="nucleotide sequence ID" value="NZ_JAGYPF010000004.1"/>
</dbReference>
<dbReference type="SUPFAM" id="SSF52540">
    <property type="entry name" value="P-loop containing nucleoside triphosphate hydrolases"/>
    <property type="match status" value="1"/>
</dbReference>
<dbReference type="PANTHER" id="PTHR42794">
    <property type="entry name" value="HEMIN IMPORT ATP-BINDING PROTEIN HMUV"/>
    <property type="match status" value="1"/>
</dbReference>
<protein>
    <submittedName>
        <fullName evidence="6">ABC transporter ATP-binding protein</fullName>
    </submittedName>
</protein>
<evidence type="ECO:0000256" key="1">
    <source>
        <dbReference type="ARBA" id="ARBA00022448"/>
    </source>
</evidence>
<reference evidence="6" key="1">
    <citation type="submission" date="2021-05" db="EMBL/GenBank/DDBJ databases">
        <title>Novel Bacillus species.</title>
        <authorList>
            <person name="Liu G."/>
        </authorList>
    </citation>
    <scope>NUCLEOTIDE SEQUENCE</scope>
    <source>
        <strain evidence="6">FJAT-49825</strain>
    </source>
</reference>
<evidence type="ECO:0000256" key="4">
    <source>
        <dbReference type="ARBA" id="ARBA00022967"/>
    </source>
</evidence>